<dbReference type="EMBL" id="CAKP01000002">
    <property type="protein sequence ID" value="CCC57756.1"/>
    <property type="molecule type" value="Genomic_DNA"/>
</dbReference>
<keyword evidence="5 8" id="KW-0812">Transmembrane</keyword>
<dbReference type="InterPro" id="IPR000522">
    <property type="entry name" value="ABC_transptr_permease_BtuC"/>
</dbReference>
<evidence type="ECO:0000256" key="8">
    <source>
        <dbReference type="SAM" id="Phobius"/>
    </source>
</evidence>
<dbReference type="FunFam" id="1.10.3470.10:FF:000001">
    <property type="entry name" value="Vitamin B12 ABC transporter permease BtuC"/>
    <property type="match status" value="1"/>
</dbReference>
<dbReference type="Pfam" id="PF01032">
    <property type="entry name" value="FecCD"/>
    <property type="match status" value="1"/>
</dbReference>
<proteinExistence type="inferred from homology"/>
<feature type="transmembrane region" description="Helical" evidence="8">
    <location>
        <begin position="280"/>
        <end position="302"/>
    </location>
</feature>
<dbReference type="PANTHER" id="PTHR30472:SF58">
    <property type="entry name" value="IRON(3+)-HYDROXAMATE IMPORT SYSTEM PERMEASE PROTEIN FHUB"/>
    <property type="match status" value="1"/>
</dbReference>
<dbReference type="GO" id="GO:0022857">
    <property type="term" value="F:transmembrane transporter activity"/>
    <property type="evidence" value="ECO:0007669"/>
    <property type="project" value="InterPro"/>
</dbReference>
<name>G0V3R6_9CLOT</name>
<keyword evidence="6 8" id="KW-1133">Transmembrane helix</keyword>
<comment type="caution">
    <text evidence="9">The sequence shown here is derived from an EMBL/GenBank/DDBJ whole genome shotgun (WGS) entry which is preliminary data.</text>
</comment>
<dbReference type="InterPro" id="IPR037294">
    <property type="entry name" value="ABC_BtuC-like"/>
</dbReference>
<evidence type="ECO:0000256" key="2">
    <source>
        <dbReference type="ARBA" id="ARBA00007935"/>
    </source>
</evidence>
<dbReference type="GO" id="GO:0005886">
    <property type="term" value="C:plasma membrane"/>
    <property type="evidence" value="ECO:0007669"/>
    <property type="project" value="UniProtKB-SubCell"/>
</dbReference>
<comment type="similarity">
    <text evidence="2">Belongs to the binding-protein-dependent transport system permease family. FecCD subfamily.</text>
</comment>
<protein>
    <submittedName>
        <fullName evidence="9">ABC-type Fe3+-siderophore transport system,permease component</fullName>
    </submittedName>
</protein>
<dbReference type="Proteomes" id="UP000007652">
    <property type="component" value="Unassembled WGS sequence"/>
</dbReference>
<evidence type="ECO:0000256" key="7">
    <source>
        <dbReference type="ARBA" id="ARBA00023136"/>
    </source>
</evidence>
<feature type="transmembrane region" description="Helical" evidence="8">
    <location>
        <begin position="61"/>
        <end position="81"/>
    </location>
</feature>
<feature type="transmembrane region" description="Helical" evidence="8">
    <location>
        <begin position="229"/>
        <end position="248"/>
    </location>
</feature>
<evidence type="ECO:0000313" key="9">
    <source>
        <dbReference type="EMBL" id="CCC57756.1"/>
    </source>
</evidence>
<comment type="subcellular location">
    <subcellularLocation>
        <location evidence="1">Cell membrane</location>
        <topology evidence="1">Multi-pass membrane protein</topology>
    </subcellularLocation>
</comment>
<keyword evidence="7 8" id="KW-0472">Membrane</keyword>
<dbReference type="GO" id="GO:0033214">
    <property type="term" value="P:siderophore-iron import into cell"/>
    <property type="evidence" value="ECO:0007669"/>
    <property type="project" value="TreeGrafter"/>
</dbReference>
<dbReference type="AlphaFoldDB" id="G0V3R6"/>
<evidence type="ECO:0000256" key="6">
    <source>
        <dbReference type="ARBA" id="ARBA00022989"/>
    </source>
</evidence>
<keyword evidence="10" id="KW-1185">Reference proteome</keyword>
<keyword evidence="4" id="KW-1003">Cell membrane</keyword>
<feature type="transmembrane region" description="Helical" evidence="8">
    <location>
        <begin position="93"/>
        <end position="111"/>
    </location>
</feature>
<sequence length="333" mass="35991">MHFNIRKSFLYINLILILILFFGIILSISLGAKNIRFTEVVNSIFISRGGINSQIIWDIRIPRVLSAALVGAYLSVSGAILQGITRNPLAEPSIIGITQGAIFTIAVFLAMEKNLASLELMLISFLGSSFSGMLVYFISSRRIKKVDPIRLALAGVAIGTLLISLATAIAMIFNLSQQLSFWISGGLSTARWTSLKLLFYLGIVGIVISILISHKITIISLGDEVATSLGVRINLVRLIAIVAVILLSGSSVSVAGNIAFVGLIVPHIVKFLVGTDYKRIIPTSILMGANLLVYSDIVARMINKPYETPIGSLTALIGAPIFIYLIRRGHRGI</sequence>
<evidence type="ECO:0000256" key="4">
    <source>
        <dbReference type="ARBA" id="ARBA00022475"/>
    </source>
</evidence>
<reference evidence="9 10" key="1">
    <citation type="journal article" date="2011" name="J. Bacteriol.">
        <title>Draft genome sequence of Caloramator australicus strain RC3T, a thermoanaerobe from the Great Artesian Basin of Australia.</title>
        <authorList>
            <person name="Ogg C.D."/>
            <person name="Patel B.K.C."/>
        </authorList>
    </citation>
    <scope>NUCLEOTIDE SEQUENCE [LARGE SCALE GENOMIC DNA]</scope>
    <source>
        <strain evidence="9 10">RC3</strain>
    </source>
</reference>
<keyword evidence="3" id="KW-0813">Transport</keyword>
<organism evidence="9 10">
    <name type="scientific">Caloramator australicus RC3</name>
    <dbReference type="NCBI Taxonomy" id="857293"/>
    <lineage>
        <taxon>Bacteria</taxon>
        <taxon>Bacillati</taxon>
        <taxon>Bacillota</taxon>
        <taxon>Clostridia</taxon>
        <taxon>Eubacteriales</taxon>
        <taxon>Clostridiaceae</taxon>
        <taxon>Caloramator</taxon>
    </lineage>
</organism>
<evidence type="ECO:0000313" key="10">
    <source>
        <dbReference type="Proteomes" id="UP000007652"/>
    </source>
</evidence>
<dbReference type="RefSeq" id="WP_008907479.1">
    <property type="nucleotide sequence ID" value="NZ_CAKP01000002.1"/>
</dbReference>
<feature type="transmembrane region" description="Helical" evidence="8">
    <location>
        <begin position="9"/>
        <end position="32"/>
    </location>
</feature>
<feature type="transmembrane region" description="Helical" evidence="8">
    <location>
        <begin position="151"/>
        <end position="177"/>
    </location>
</feature>
<feature type="transmembrane region" description="Helical" evidence="8">
    <location>
        <begin position="117"/>
        <end position="139"/>
    </location>
</feature>
<dbReference type="CDD" id="cd06550">
    <property type="entry name" value="TM_ABC_iron-siderophores_like"/>
    <property type="match status" value="1"/>
</dbReference>
<feature type="transmembrane region" description="Helical" evidence="8">
    <location>
        <begin position="254"/>
        <end position="273"/>
    </location>
</feature>
<gene>
    <name evidence="9" type="ORF">CAAU_0106</name>
</gene>
<dbReference type="STRING" id="857293.CAAU_0106"/>
<dbReference type="SUPFAM" id="SSF81345">
    <property type="entry name" value="ABC transporter involved in vitamin B12 uptake, BtuC"/>
    <property type="match status" value="1"/>
</dbReference>
<dbReference type="OrthoDB" id="9792889at2"/>
<dbReference type="PANTHER" id="PTHR30472">
    <property type="entry name" value="FERRIC ENTEROBACTIN TRANSPORT SYSTEM PERMEASE PROTEIN"/>
    <property type="match status" value="1"/>
</dbReference>
<evidence type="ECO:0000256" key="1">
    <source>
        <dbReference type="ARBA" id="ARBA00004651"/>
    </source>
</evidence>
<accession>G0V3R6</accession>
<dbReference type="Gene3D" id="1.10.3470.10">
    <property type="entry name" value="ABC transporter involved in vitamin B12 uptake, BtuC"/>
    <property type="match status" value="1"/>
</dbReference>
<evidence type="ECO:0000256" key="5">
    <source>
        <dbReference type="ARBA" id="ARBA00022692"/>
    </source>
</evidence>
<feature type="transmembrane region" description="Helical" evidence="8">
    <location>
        <begin position="308"/>
        <end position="326"/>
    </location>
</feature>
<feature type="transmembrane region" description="Helical" evidence="8">
    <location>
        <begin position="197"/>
        <end position="217"/>
    </location>
</feature>
<dbReference type="eggNOG" id="COG0609">
    <property type="taxonomic scope" value="Bacteria"/>
</dbReference>
<evidence type="ECO:0000256" key="3">
    <source>
        <dbReference type="ARBA" id="ARBA00022448"/>
    </source>
</evidence>